<accession>A0A835YUP9</accession>
<feature type="compositionally biased region" description="Basic and acidic residues" evidence="2">
    <location>
        <begin position="868"/>
        <end position="883"/>
    </location>
</feature>
<feature type="coiled-coil region" evidence="1">
    <location>
        <begin position="55"/>
        <end position="89"/>
    </location>
</feature>
<feature type="compositionally biased region" description="Polar residues" evidence="2">
    <location>
        <begin position="192"/>
        <end position="207"/>
    </location>
</feature>
<feature type="region of interest" description="Disordered" evidence="2">
    <location>
        <begin position="274"/>
        <end position="681"/>
    </location>
</feature>
<feature type="compositionally biased region" description="Low complexity" evidence="2">
    <location>
        <begin position="209"/>
        <end position="226"/>
    </location>
</feature>
<keyword evidence="1" id="KW-0175">Coiled coil</keyword>
<reference evidence="3" key="1">
    <citation type="submission" date="2021-02" db="EMBL/GenBank/DDBJ databases">
        <title>First Annotated Genome of the Yellow-green Alga Tribonema minus.</title>
        <authorList>
            <person name="Mahan K.M."/>
        </authorList>
    </citation>
    <scope>NUCLEOTIDE SEQUENCE</scope>
    <source>
        <strain evidence="3">UTEX B ZZ1240</strain>
    </source>
</reference>
<name>A0A835YUP9_9STRA</name>
<evidence type="ECO:0000313" key="3">
    <source>
        <dbReference type="EMBL" id="KAG5181048.1"/>
    </source>
</evidence>
<sequence>MEICGDDDVGADRPVALDIHRKLVALRAERDSDFQRMKAAQADLATHKKLNENDMAEAYAAVAKLKAERDAAEAALRAAEAALRAEEASARTASATWDRTESLHAASLAQETRECLAKDAEIARLRAAMKEALMAEIAADEGFSEELKRAAEAVPDEVSRHRDKRQAVEGRGVESGAEERAAAAAAAAAASISSPDRTAAASISSPDRTAAAAASEATTPAQGATPADVDAASAAAAAAVPPASAAAASPPGATPAAVDAAEAAAAAAVPPASAAAASPPAPSSRPVQDSPGPGVPWSELRAQTAGKAGDGGTPLPPPAPRMESEPTPAPASTGPHVPVRQQVGPLPQQPHQQQQQGVPPLPQQQQQAVPPPQQQQQQGVPPPQQQQQAVPPPQQQQQQGVPPPQQQQQCVPPPQQQQQQCVPPPQQQQQQGVPPPQQQQQQGVPPPQQQQQQGVPPPQQQQQQGVPPPQQQQRPAALPQKPAAPVSGGGGMPPPPPRASGAAPEAARPRSASVVPPPLAPLAADGGSLRVPPPLSTESADGEAFSASEGDQGSGAAAADADADAAPAAPAAARARSEEEELEEDAVRIGSLLSGGEAMPPPPALYPPEAFDLGAADADTPKRDDHPWAVLPETGGPATRPSAGGRAGGVAASPSSSSSGRPAPASPGYAAGGGGKSLTANSVRRARDFDDVVRESSPAKLLSAGVVAGALPPDVFARLLAAASGPLAGEEMHFSGSPKQGEAWRFGRHIAPAPEGALEPWKAALAAACGPLSVRATWRAGFRLRAQLDKGLTAQPFYRDDFVGGEATAGLCLLVALSGWYPWLAVTEGAMASESKESPEVSEPLEPGAACPSRRPAIRALRPAPPACRKEGEEGNGREERGVRIPARPYRESAQSCIRTIPSVSRSLWVSP</sequence>
<feature type="compositionally biased region" description="Pro residues" evidence="2">
    <location>
        <begin position="401"/>
        <end position="415"/>
    </location>
</feature>
<feature type="compositionally biased region" description="Basic and acidic residues" evidence="2">
    <location>
        <begin position="150"/>
        <end position="181"/>
    </location>
</feature>
<feature type="compositionally biased region" description="Low complexity" evidence="2">
    <location>
        <begin position="841"/>
        <end position="862"/>
    </location>
</feature>
<feature type="region of interest" description="Disordered" evidence="2">
    <location>
        <begin position="150"/>
        <end position="226"/>
    </location>
</feature>
<evidence type="ECO:0000313" key="5">
    <source>
        <dbReference type="Proteomes" id="UP000664859"/>
    </source>
</evidence>
<feature type="compositionally biased region" description="Low complexity" evidence="2">
    <location>
        <begin position="640"/>
        <end position="669"/>
    </location>
</feature>
<protein>
    <submittedName>
        <fullName evidence="3">Uncharacterized protein</fullName>
    </submittedName>
</protein>
<feature type="compositionally biased region" description="Low complexity" evidence="2">
    <location>
        <begin position="341"/>
        <end position="379"/>
    </location>
</feature>
<feature type="compositionally biased region" description="Low complexity" evidence="2">
    <location>
        <begin position="547"/>
        <end position="574"/>
    </location>
</feature>
<feature type="region of interest" description="Disordered" evidence="2">
    <location>
        <begin position="835"/>
        <end position="886"/>
    </location>
</feature>
<comment type="caution">
    <text evidence="3">The sequence shown here is derived from an EMBL/GenBank/DDBJ whole genome shotgun (WGS) entry which is preliminary data.</text>
</comment>
<feature type="compositionally biased region" description="Low complexity" evidence="2">
    <location>
        <begin position="182"/>
        <end position="191"/>
    </location>
</feature>
<proteinExistence type="predicted"/>
<feature type="compositionally biased region" description="Low complexity" evidence="2">
    <location>
        <begin position="416"/>
        <end position="465"/>
    </location>
</feature>
<feature type="compositionally biased region" description="Pro residues" evidence="2">
    <location>
        <begin position="380"/>
        <end position="394"/>
    </location>
</feature>
<organism evidence="3 5">
    <name type="scientific">Tribonema minus</name>
    <dbReference type="NCBI Taxonomy" id="303371"/>
    <lineage>
        <taxon>Eukaryota</taxon>
        <taxon>Sar</taxon>
        <taxon>Stramenopiles</taxon>
        <taxon>Ochrophyta</taxon>
        <taxon>PX clade</taxon>
        <taxon>Xanthophyceae</taxon>
        <taxon>Tribonematales</taxon>
        <taxon>Tribonemataceae</taxon>
        <taxon>Tribonema</taxon>
    </lineage>
</organism>
<evidence type="ECO:0000256" key="2">
    <source>
        <dbReference type="SAM" id="MobiDB-lite"/>
    </source>
</evidence>
<gene>
    <name evidence="3" type="ORF">JKP88DRAFT_279206</name>
    <name evidence="4" type="ORF">JKP88DRAFT_279207</name>
</gene>
<evidence type="ECO:0000313" key="4">
    <source>
        <dbReference type="EMBL" id="KAG5181049.1"/>
    </source>
</evidence>
<dbReference type="EMBL" id="JAFCMP010000346">
    <property type="protein sequence ID" value="KAG5181048.1"/>
    <property type="molecule type" value="Genomic_DNA"/>
</dbReference>
<dbReference type="EMBL" id="JAFCMP010000346">
    <property type="protein sequence ID" value="KAG5181049.1"/>
    <property type="molecule type" value="Genomic_DNA"/>
</dbReference>
<dbReference type="Proteomes" id="UP000664859">
    <property type="component" value="Unassembled WGS sequence"/>
</dbReference>
<keyword evidence="5" id="KW-1185">Reference proteome</keyword>
<evidence type="ECO:0000256" key="1">
    <source>
        <dbReference type="SAM" id="Coils"/>
    </source>
</evidence>
<dbReference type="AlphaFoldDB" id="A0A835YUP9"/>
<feature type="compositionally biased region" description="Low complexity" evidence="2">
    <location>
        <begin position="499"/>
        <end position="514"/>
    </location>
</feature>